<keyword evidence="1" id="KW-1133">Transmembrane helix</keyword>
<protein>
    <submittedName>
        <fullName evidence="2">Uncharacterized protein LOC108882478 isoform X2</fullName>
    </submittedName>
</protein>
<organism evidence="2 3">
    <name type="scientific">Scomber scombrus</name>
    <name type="common">Atlantic mackerel</name>
    <name type="synonym">Scomber vernalis</name>
    <dbReference type="NCBI Taxonomy" id="13677"/>
    <lineage>
        <taxon>Eukaryota</taxon>
        <taxon>Metazoa</taxon>
        <taxon>Chordata</taxon>
        <taxon>Craniata</taxon>
        <taxon>Vertebrata</taxon>
        <taxon>Euteleostomi</taxon>
        <taxon>Actinopterygii</taxon>
        <taxon>Neopterygii</taxon>
        <taxon>Teleostei</taxon>
        <taxon>Neoteleostei</taxon>
        <taxon>Acanthomorphata</taxon>
        <taxon>Pelagiaria</taxon>
        <taxon>Scombriformes</taxon>
        <taxon>Scombridae</taxon>
        <taxon>Scomber</taxon>
    </lineage>
</organism>
<name>A0AAV1PY63_SCOSC</name>
<dbReference type="EMBL" id="CAWUFR010000359">
    <property type="protein sequence ID" value="CAK6976676.1"/>
    <property type="molecule type" value="Genomic_DNA"/>
</dbReference>
<accession>A0AAV1PY63</accession>
<keyword evidence="1" id="KW-0472">Membrane</keyword>
<dbReference type="Proteomes" id="UP001314229">
    <property type="component" value="Unassembled WGS sequence"/>
</dbReference>
<evidence type="ECO:0000313" key="3">
    <source>
        <dbReference type="Proteomes" id="UP001314229"/>
    </source>
</evidence>
<proteinExistence type="predicted"/>
<sequence>MACCNILNRLLAVVLCAGALVSFLVSIQQQEPELLKHLGWTFYICCATLLYALLVTVLLAVIHGDNSRIEPAVDLSVIIVQFTFKQILQVDDMASQLQMPALGRPFTLGMLYDARKDALIP</sequence>
<comment type="caution">
    <text evidence="2">The sequence shown here is derived from an EMBL/GenBank/DDBJ whole genome shotgun (WGS) entry which is preliminary data.</text>
</comment>
<feature type="non-terminal residue" evidence="2">
    <location>
        <position position="121"/>
    </location>
</feature>
<reference evidence="2 3" key="1">
    <citation type="submission" date="2024-01" db="EMBL/GenBank/DDBJ databases">
        <authorList>
            <person name="Alioto T."/>
            <person name="Alioto T."/>
            <person name="Gomez Garrido J."/>
        </authorList>
    </citation>
    <scope>NUCLEOTIDE SEQUENCE [LARGE SCALE GENOMIC DNA]</scope>
</reference>
<keyword evidence="1" id="KW-0812">Transmembrane</keyword>
<keyword evidence="3" id="KW-1185">Reference proteome</keyword>
<evidence type="ECO:0000313" key="2">
    <source>
        <dbReference type="EMBL" id="CAK6976676.1"/>
    </source>
</evidence>
<evidence type="ECO:0000256" key="1">
    <source>
        <dbReference type="SAM" id="Phobius"/>
    </source>
</evidence>
<dbReference type="AlphaFoldDB" id="A0AAV1PY63"/>
<gene>
    <name evidence="2" type="ORF">FSCOSCO3_A030721</name>
</gene>
<feature type="transmembrane region" description="Helical" evidence="1">
    <location>
        <begin position="40"/>
        <end position="62"/>
    </location>
</feature>